<organism evidence="1 2">
    <name type="scientific">Methylomonas rosea</name>
    <dbReference type="NCBI Taxonomy" id="2952227"/>
    <lineage>
        <taxon>Bacteria</taxon>
        <taxon>Pseudomonadati</taxon>
        <taxon>Pseudomonadota</taxon>
        <taxon>Gammaproteobacteria</taxon>
        <taxon>Methylococcales</taxon>
        <taxon>Methylococcaceae</taxon>
        <taxon>Methylomonas</taxon>
    </lineage>
</organism>
<dbReference type="EMBL" id="JANIBL010000006">
    <property type="protein sequence ID" value="MCQ8116406.1"/>
    <property type="molecule type" value="Genomic_DNA"/>
</dbReference>
<comment type="caution">
    <text evidence="1">The sequence shown here is derived from an EMBL/GenBank/DDBJ whole genome shotgun (WGS) entry which is preliminary data.</text>
</comment>
<sequence length="75" mass="8512">MLYTQRTTGRQTITGNWPLLAQTPQATALNGAALATEKDADKDKSTDKEVTLPKVEQTVRHRLCSRQIQRFQLRD</sequence>
<protein>
    <submittedName>
        <fullName evidence="1">Uncharacterized protein</fullName>
    </submittedName>
</protein>
<gene>
    <name evidence="1" type="ORF">NP589_03150</name>
</gene>
<evidence type="ECO:0000313" key="1">
    <source>
        <dbReference type="EMBL" id="MCQ8116406.1"/>
    </source>
</evidence>
<proteinExistence type="predicted"/>
<keyword evidence="2" id="KW-1185">Reference proteome</keyword>
<dbReference type="RefSeq" id="WP_256605653.1">
    <property type="nucleotide sequence ID" value="NZ_JANIBL010000006.1"/>
</dbReference>
<reference evidence="1 2" key="1">
    <citation type="submission" date="2022-07" db="EMBL/GenBank/DDBJ databases">
        <title>Methylomonas rivi sp. nov., Methylomonas rosea sp. nov., Methylomonas aureus sp. nov. and Methylomonas subterranea sp. nov., four novel methanotrophs isolated from a freshwater creek and the deep terrestrial subsurface.</title>
        <authorList>
            <person name="Abin C."/>
            <person name="Sankaranarayanan K."/>
            <person name="Garner C."/>
            <person name="Sindelar R."/>
            <person name="Kotary K."/>
            <person name="Garner R."/>
            <person name="Barclay S."/>
            <person name="Lawson P."/>
            <person name="Krumholz L."/>
        </authorList>
    </citation>
    <scope>NUCLEOTIDE SEQUENCE [LARGE SCALE GENOMIC DNA]</scope>
    <source>
        <strain evidence="1 2">WSC-7</strain>
    </source>
</reference>
<name>A0ABT1TNS9_9GAMM</name>
<accession>A0ABT1TNS9</accession>
<evidence type="ECO:0000313" key="2">
    <source>
        <dbReference type="Proteomes" id="UP001524570"/>
    </source>
</evidence>
<dbReference type="Proteomes" id="UP001524570">
    <property type="component" value="Unassembled WGS sequence"/>
</dbReference>